<feature type="domain" description="AP2/ERF" evidence="8">
    <location>
        <begin position="244"/>
        <end position="307"/>
    </location>
</feature>
<dbReference type="Gene3D" id="3.40.50.1820">
    <property type="entry name" value="alpha/beta hydrolase"/>
    <property type="match status" value="2"/>
</dbReference>
<name>A0A7J7FVD6_CAMSI</name>
<dbReference type="GO" id="GO:0019748">
    <property type="term" value="P:secondary metabolic process"/>
    <property type="evidence" value="ECO:0007669"/>
    <property type="project" value="TreeGrafter"/>
</dbReference>
<dbReference type="CDD" id="cd00018">
    <property type="entry name" value="AP2"/>
    <property type="match status" value="1"/>
</dbReference>
<protein>
    <recommendedName>
        <fullName evidence="8">AP2/ERF domain-containing protein</fullName>
    </recommendedName>
</protein>
<evidence type="ECO:0000256" key="2">
    <source>
        <dbReference type="ARBA" id="ARBA00009431"/>
    </source>
</evidence>
<evidence type="ECO:0000313" key="10">
    <source>
        <dbReference type="Proteomes" id="UP000593564"/>
    </source>
</evidence>
<dbReference type="SUPFAM" id="SSF54171">
    <property type="entry name" value="DNA-binding domain"/>
    <property type="match status" value="1"/>
</dbReference>
<dbReference type="InterPro" id="IPR001471">
    <property type="entry name" value="AP2/ERF_dom"/>
</dbReference>
<evidence type="ECO:0000256" key="6">
    <source>
        <dbReference type="ARBA" id="ARBA00023242"/>
    </source>
</evidence>
<dbReference type="EMBL" id="JACBKZ010000014">
    <property type="protein sequence ID" value="KAF5932343.1"/>
    <property type="molecule type" value="Genomic_DNA"/>
</dbReference>
<evidence type="ECO:0000256" key="5">
    <source>
        <dbReference type="ARBA" id="ARBA00023163"/>
    </source>
</evidence>
<keyword evidence="6" id="KW-0539">Nucleus</keyword>
<evidence type="ECO:0000256" key="4">
    <source>
        <dbReference type="ARBA" id="ARBA00023125"/>
    </source>
</evidence>
<dbReference type="GO" id="GO:0003700">
    <property type="term" value="F:DNA-binding transcription factor activity"/>
    <property type="evidence" value="ECO:0007669"/>
    <property type="project" value="InterPro"/>
</dbReference>
<reference evidence="10" key="1">
    <citation type="journal article" date="2020" name="Nat. Commun.">
        <title>Genome assembly of wild tea tree DASZ reveals pedigree and selection history of tea varieties.</title>
        <authorList>
            <person name="Zhang W."/>
            <person name="Zhang Y."/>
            <person name="Qiu H."/>
            <person name="Guo Y."/>
            <person name="Wan H."/>
            <person name="Zhang X."/>
            <person name="Scossa F."/>
            <person name="Alseekh S."/>
            <person name="Zhang Q."/>
            <person name="Wang P."/>
            <person name="Xu L."/>
            <person name="Schmidt M.H."/>
            <person name="Jia X."/>
            <person name="Li D."/>
            <person name="Zhu A."/>
            <person name="Guo F."/>
            <person name="Chen W."/>
            <person name="Ni D."/>
            <person name="Usadel B."/>
            <person name="Fernie A.R."/>
            <person name="Wen W."/>
        </authorList>
    </citation>
    <scope>NUCLEOTIDE SEQUENCE [LARGE SCALE GENOMIC DNA]</scope>
    <source>
        <strain evidence="10">cv. G240</strain>
    </source>
</reference>
<dbReference type="SUPFAM" id="SSF53474">
    <property type="entry name" value="alpha/beta-Hydrolases"/>
    <property type="match status" value="2"/>
</dbReference>
<evidence type="ECO:0000256" key="1">
    <source>
        <dbReference type="ARBA" id="ARBA00004123"/>
    </source>
</evidence>
<dbReference type="InterPro" id="IPR029058">
    <property type="entry name" value="AB_hydrolase_fold"/>
</dbReference>
<gene>
    <name evidence="9" type="ORF">HYC85_028514</name>
</gene>
<dbReference type="Gene3D" id="1.20.1160.11">
    <property type="entry name" value="Paired amphipathic helix"/>
    <property type="match status" value="1"/>
</dbReference>
<dbReference type="SUPFAM" id="SSF47762">
    <property type="entry name" value="PAH2 domain"/>
    <property type="match status" value="1"/>
</dbReference>
<dbReference type="AlphaFoldDB" id="A0A7J7FVD6"/>
<evidence type="ECO:0000256" key="3">
    <source>
        <dbReference type="ARBA" id="ARBA00023015"/>
    </source>
</evidence>
<accession>A0A7J7FVD6</accession>
<dbReference type="GO" id="GO:0004185">
    <property type="term" value="F:serine-type carboxypeptidase activity"/>
    <property type="evidence" value="ECO:0007669"/>
    <property type="project" value="InterPro"/>
</dbReference>
<keyword evidence="5" id="KW-0804">Transcription</keyword>
<comment type="caution">
    <text evidence="9">The sequence shown here is derived from an EMBL/GenBank/DDBJ whole genome shotgun (WGS) entry which is preliminary data.</text>
</comment>
<dbReference type="GO" id="GO:0003677">
    <property type="term" value="F:DNA binding"/>
    <property type="evidence" value="ECO:0007669"/>
    <property type="project" value="UniProtKB-KW"/>
</dbReference>
<dbReference type="Pfam" id="PF00450">
    <property type="entry name" value="Peptidase_S10"/>
    <property type="match status" value="2"/>
</dbReference>
<comment type="similarity">
    <text evidence="2">Belongs to the peptidase S10 family.</text>
</comment>
<dbReference type="InterPro" id="IPR001563">
    <property type="entry name" value="Peptidase_S10"/>
</dbReference>
<dbReference type="InterPro" id="IPR016177">
    <property type="entry name" value="DNA-bd_dom_sf"/>
</dbReference>
<dbReference type="PANTHER" id="PTHR11802">
    <property type="entry name" value="SERINE PROTEASE FAMILY S10 SERINE CARBOXYPEPTIDASE"/>
    <property type="match status" value="1"/>
</dbReference>
<dbReference type="GO" id="GO:0006508">
    <property type="term" value="P:proteolysis"/>
    <property type="evidence" value="ECO:0007669"/>
    <property type="project" value="InterPro"/>
</dbReference>
<dbReference type="InterPro" id="IPR036600">
    <property type="entry name" value="PAH_sf"/>
</dbReference>
<feature type="compositionally biased region" description="Polar residues" evidence="7">
    <location>
        <begin position="26"/>
        <end position="36"/>
    </location>
</feature>
<evidence type="ECO:0000256" key="7">
    <source>
        <dbReference type="SAM" id="MobiDB-lite"/>
    </source>
</evidence>
<comment type="subcellular location">
    <subcellularLocation>
        <location evidence="1">Nucleus</location>
    </subcellularLocation>
</comment>
<dbReference type="Proteomes" id="UP000593564">
    <property type="component" value="Unassembled WGS sequence"/>
</dbReference>
<keyword evidence="10" id="KW-1185">Reference proteome</keyword>
<evidence type="ECO:0000313" key="9">
    <source>
        <dbReference type="EMBL" id="KAF5932343.1"/>
    </source>
</evidence>
<sequence length="434" mass="49005">MKRARDDMYMASQLKRPIVSSRAEPSGQSQMMGGASTQKLTTNDALAYLKAVKDIFQDKRDKYDEFLEVMKGFKTQRKEEREESSSSGLKMRNSWGFLVAPKPNISTGIHRLVKTFKNFSQLFDTILIEIVKKIYRYVTIDEAHGKKLFYYFVLSEAKPSNDPVVLWLNGGPGCSSFDGFNQHLKVHWSHRHVTIDEAHGKKLFYYFVLSEAKPSSDPVVLWLNGGPGCSSFDGFVYEHEICRNSKSFRLRHHPREQVFYAIVEYLIVLLGKRRVWLGTFETAEEAARAYDEAAILMSGRNAKTNLPITTASQSTDDTCPASWTVMSSVLSTKLRKCCKSPSPSLTCLRLDPDNSHTGVWQKRAGSRSDSNWVMMVDLDNKTDPAPPEQDPPAVEKTPEEYAAIVGGGNGRWVGRRGEDDFANDRAALEQELMT</sequence>
<organism evidence="9 10">
    <name type="scientific">Camellia sinensis</name>
    <name type="common">Tea plant</name>
    <name type="synonym">Thea sinensis</name>
    <dbReference type="NCBI Taxonomy" id="4442"/>
    <lineage>
        <taxon>Eukaryota</taxon>
        <taxon>Viridiplantae</taxon>
        <taxon>Streptophyta</taxon>
        <taxon>Embryophyta</taxon>
        <taxon>Tracheophyta</taxon>
        <taxon>Spermatophyta</taxon>
        <taxon>Magnoliopsida</taxon>
        <taxon>eudicotyledons</taxon>
        <taxon>Gunneridae</taxon>
        <taxon>Pentapetalae</taxon>
        <taxon>asterids</taxon>
        <taxon>Ericales</taxon>
        <taxon>Theaceae</taxon>
        <taxon>Camellia</taxon>
    </lineage>
</organism>
<dbReference type="GO" id="GO:0016747">
    <property type="term" value="F:acyltransferase activity, transferring groups other than amino-acyl groups"/>
    <property type="evidence" value="ECO:0007669"/>
    <property type="project" value="TreeGrafter"/>
</dbReference>
<evidence type="ECO:0000259" key="8">
    <source>
        <dbReference type="PROSITE" id="PS51032"/>
    </source>
</evidence>
<keyword evidence="4" id="KW-0238">DNA-binding</keyword>
<dbReference type="PANTHER" id="PTHR11802:SF254">
    <property type="entry name" value="SERINE CARBOXYPEPTIDASE-LIKE 20"/>
    <property type="match status" value="1"/>
</dbReference>
<feature type="region of interest" description="Disordered" evidence="7">
    <location>
        <begin position="1"/>
        <end position="36"/>
    </location>
</feature>
<keyword evidence="3" id="KW-0805">Transcription regulation</keyword>
<proteinExistence type="inferred from homology"/>
<feature type="region of interest" description="Disordered" evidence="7">
    <location>
        <begin position="379"/>
        <end position="398"/>
    </location>
</feature>
<dbReference type="GO" id="GO:0005634">
    <property type="term" value="C:nucleus"/>
    <property type="evidence" value="ECO:0007669"/>
    <property type="project" value="UniProtKB-SubCell"/>
</dbReference>
<reference evidence="9 10" key="2">
    <citation type="submission" date="2020-07" db="EMBL/GenBank/DDBJ databases">
        <title>Genome assembly of wild tea tree DASZ reveals pedigree and selection history of tea varieties.</title>
        <authorList>
            <person name="Zhang W."/>
        </authorList>
    </citation>
    <scope>NUCLEOTIDE SEQUENCE [LARGE SCALE GENOMIC DNA]</scope>
    <source>
        <strain evidence="10">cv. G240</strain>
        <tissue evidence="9">Leaf</tissue>
    </source>
</reference>
<dbReference type="SMART" id="SM00380">
    <property type="entry name" value="AP2"/>
    <property type="match status" value="1"/>
</dbReference>
<dbReference type="PROSITE" id="PS51032">
    <property type="entry name" value="AP2_ERF"/>
    <property type="match status" value="1"/>
</dbReference>